<reference evidence="2" key="1">
    <citation type="submission" date="2020-05" db="EMBL/GenBank/DDBJ databases">
        <title>WGS assembly of Panicum virgatum.</title>
        <authorList>
            <person name="Lovell J.T."/>
            <person name="Jenkins J."/>
            <person name="Shu S."/>
            <person name="Juenger T.E."/>
            <person name="Schmutz J."/>
        </authorList>
    </citation>
    <scope>NUCLEOTIDE SEQUENCE</scope>
    <source>
        <strain evidence="2">AP13</strain>
    </source>
</reference>
<sequence length="227" mass="24545">MPPLRQYALLSDGSFSTSAVRPRILHVDALRTLFFLFLPLPSPTRSLSSCARRRCCLHAMAGTVPPEAAACGPARCRRSRGPAIRRCRWAQASQTLISFVFAPGPSLPPPLPPSPTPAAVEIRRLPRTALPATTSARRCHPPRISLDSAPTAGRRRWAKRSNTPTAGPFPMSGFFFKASPQEPQTLTSPHRRPPASPFVFSASRPPRLAGARSGSGQTSTSRRPRAA</sequence>
<gene>
    <name evidence="2" type="ORF">PVAP13_1NG223019</name>
</gene>
<evidence type="ECO:0000256" key="1">
    <source>
        <dbReference type="SAM" id="MobiDB-lite"/>
    </source>
</evidence>
<evidence type="ECO:0000313" key="2">
    <source>
        <dbReference type="EMBL" id="KAG2650654.1"/>
    </source>
</evidence>
<feature type="compositionally biased region" description="Low complexity" evidence="1">
    <location>
        <begin position="212"/>
        <end position="221"/>
    </location>
</feature>
<dbReference type="Proteomes" id="UP000823388">
    <property type="component" value="Chromosome 1N"/>
</dbReference>
<organism evidence="2 3">
    <name type="scientific">Panicum virgatum</name>
    <name type="common">Blackwell switchgrass</name>
    <dbReference type="NCBI Taxonomy" id="38727"/>
    <lineage>
        <taxon>Eukaryota</taxon>
        <taxon>Viridiplantae</taxon>
        <taxon>Streptophyta</taxon>
        <taxon>Embryophyta</taxon>
        <taxon>Tracheophyta</taxon>
        <taxon>Spermatophyta</taxon>
        <taxon>Magnoliopsida</taxon>
        <taxon>Liliopsida</taxon>
        <taxon>Poales</taxon>
        <taxon>Poaceae</taxon>
        <taxon>PACMAD clade</taxon>
        <taxon>Panicoideae</taxon>
        <taxon>Panicodae</taxon>
        <taxon>Paniceae</taxon>
        <taxon>Panicinae</taxon>
        <taxon>Panicum</taxon>
        <taxon>Panicum sect. Hiantes</taxon>
    </lineage>
</organism>
<dbReference type="AlphaFoldDB" id="A0A8T0WZW0"/>
<comment type="caution">
    <text evidence="2">The sequence shown here is derived from an EMBL/GenBank/DDBJ whole genome shotgun (WGS) entry which is preliminary data.</text>
</comment>
<proteinExistence type="predicted"/>
<name>A0A8T0WZW0_PANVG</name>
<keyword evidence="3" id="KW-1185">Reference proteome</keyword>
<evidence type="ECO:0000313" key="3">
    <source>
        <dbReference type="Proteomes" id="UP000823388"/>
    </source>
</evidence>
<accession>A0A8T0WZW0</accession>
<feature type="region of interest" description="Disordered" evidence="1">
    <location>
        <begin position="133"/>
        <end position="227"/>
    </location>
</feature>
<protein>
    <submittedName>
        <fullName evidence="2">Uncharacterized protein</fullName>
    </submittedName>
</protein>
<dbReference type="EMBL" id="CM029038">
    <property type="protein sequence ID" value="KAG2650654.1"/>
    <property type="molecule type" value="Genomic_DNA"/>
</dbReference>